<keyword evidence="5" id="KW-1185">Reference proteome</keyword>
<comment type="caution">
    <text evidence="4">The sequence shown here is derived from an EMBL/GenBank/DDBJ whole genome shotgun (WGS) entry which is preliminary data.</text>
</comment>
<dbReference type="AlphaFoldDB" id="A0A3M8C3R0"/>
<feature type="region of interest" description="Disordered" evidence="1">
    <location>
        <begin position="26"/>
        <end position="48"/>
    </location>
</feature>
<feature type="signal peptide" evidence="2">
    <location>
        <begin position="1"/>
        <end position="26"/>
    </location>
</feature>
<evidence type="ECO:0000313" key="5">
    <source>
        <dbReference type="Proteomes" id="UP000282028"/>
    </source>
</evidence>
<sequence length="185" mass="20464">MKNRRRLIGLAIFALVLVAGCGQQNATPAPTPTPAPQPNTSAEQPAGPELTKQTISVFYSDGDLLSLQEEKQEIAFADDLEKYKKAIATLEVPKDKEKHFPLWVDFKYHSLTFDKGRITIDSDGKNLYNLGSGGEGMALEALTKTLFQFPEVESIAILRDGEVVDSLMGHVEITEPFTRDQLENK</sequence>
<dbReference type="OrthoDB" id="1954033at2"/>
<keyword evidence="2" id="KW-0732">Signal</keyword>
<gene>
    <name evidence="4" type="ORF">EDM52_17345</name>
</gene>
<dbReference type="EMBL" id="RHHR01000034">
    <property type="protein sequence ID" value="RNB70328.1"/>
    <property type="molecule type" value="Genomic_DNA"/>
</dbReference>
<evidence type="ECO:0000259" key="3">
    <source>
        <dbReference type="Pfam" id="PF10646"/>
    </source>
</evidence>
<reference evidence="4 5" key="1">
    <citation type="submission" date="2018-10" db="EMBL/GenBank/DDBJ databases">
        <title>Phylogenomics of Brevibacillus.</title>
        <authorList>
            <person name="Dunlap C."/>
        </authorList>
    </citation>
    <scope>NUCLEOTIDE SEQUENCE [LARGE SCALE GENOMIC DNA]</scope>
    <source>
        <strain evidence="4 5">JCM 12215</strain>
    </source>
</reference>
<name>A0A3M8C3R0_9BACL</name>
<dbReference type="PROSITE" id="PS51257">
    <property type="entry name" value="PROKAR_LIPOPROTEIN"/>
    <property type="match status" value="1"/>
</dbReference>
<feature type="chain" id="PRO_5038906736" evidence="2">
    <location>
        <begin position="27"/>
        <end position="185"/>
    </location>
</feature>
<dbReference type="Pfam" id="PF10646">
    <property type="entry name" value="Germane"/>
    <property type="match status" value="1"/>
</dbReference>
<dbReference type="RefSeq" id="WP_122910210.1">
    <property type="nucleotide sequence ID" value="NZ_CBCSBE010000010.1"/>
</dbReference>
<protein>
    <submittedName>
        <fullName evidence="4">Spore gernimation protein</fullName>
    </submittedName>
</protein>
<feature type="domain" description="GerMN" evidence="3">
    <location>
        <begin position="79"/>
        <end position="164"/>
    </location>
</feature>
<dbReference type="InterPro" id="IPR019606">
    <property type="entry name" value="GerMN"/>
</dbReference>
<organism evidence="4 5">
    <name type="scientific">Brevibacillus invocatus</name>
    <dbReference type="NCBI Taxonomy" id="173959"/>
    <lineage>
        <taxon>Bacteria</taxon>
        <taxon>Bacillati</taxon>
        <taxon>Bacillota</taxon>
        <taxon>Bacilli</taxon>
        <taxon>Bacillales</taxon>
        <taxon>Paenibacillaceae</taxon>
        <taxon>Brevibacillus</taxon>
    </lineage>
</organism>
<evidence type="ECO:0000256" key="1">
    <source>
        <dbReference type="SAM" id="MobiDB-lite"/>
    </source>
</evidence>
<accession>A0A3M8C3R0</accession>
<dbReference type="Proteomes" id="UP000282028">
    <property type="component" value="Unassembled WGS sequence"/>
</dbReference>
<proteinExistence type="predicted"/>
<evidence type="ECO:0000256" key="2">
    <source>
        <dbReference type="SAM" id="SignalP"/>
    </source>
</evidence>
<evidence type="ECO:0000313" key="4">
    <source>
        <dbReference type="EMBL" id="RNB70328.1"/>
    </source>
</evidence>